<dbReference type="PANTHER" id="PTHR35784:SF1">
    <property type="entry name" value="MEDIATOR OF RNA POLYMERASE II TRANSCRIPTION SUBUNIT 5"/>
    <property type="match status" value="1"/>
</dbReference>
<evidence type="ECO:0000256" key="4">
    <source>
        <dbReference type="ARBA" id="ARBA00023015"/>
    </source>
</evidence>
<name>A0A1U7LTD0_NEOID</name>
<evidence type="ECO:0000256" key="8">
    <source>
        <dbReference type="ARBA" id="ARBA00031256"/>
    </source>
</evidence>
<dbReference type="GO" id="GO:0003712">
    <property type="term" value="F:transcription coregulator activity"/>
    <property type="evidence" value="ECO:0007669"/>
    <property type="project" value="InterPro"/>
</dbReference>
<evidence type="ECO:0000256" key="6">
    <source>
        <dbReference type="ARBA" id="ARBA00023163"/>
    </source>
</evidence>
<keyword evidence="7 9" id="KW-0539">Nucleus</keyword>
<keyword evidence="11" id="KW-1185">Reference proteome</keyword>
<evidence type="ECO:0000256" key="2">
    <source>
        <dbReference type="ARBA" id="ARBA00008782"/>
    </source>
</evidence>
<gene>
    <name evidence="9" type="primary">MED5</name>
    <name evidence="10" type="ORF">NEOLI_002022</name>
</gene>
<dbReference type="Proteomes" id="UP000186594">
    <property type="component" value="Unassembled WGS sequence"/>
</dbReference>
<comment type="subunit">
    <text evidence="9">Component of the Mediator complex.</text>
</comment>
<evidence type="ECO:0000313" key="11">
    <source>
        <dbReference type="Proteomes" id="UP000186594"/>
    </source>
</evidence>
<comment type="function">
    <text evidence="9">Component of the Mediator complex, a coactivator involved in the regulated transcription of nearly all RNA polymerase II-dependent genes. Mediator functions as a bridge to convey information from gene-specific regulatory proteins to the basal RNA polymerase II transcription machinery. Mediator is recruited to promoters by direct interactions with regulatory proteins and serves as a scaffold for the assembly of a functional preinitiation complex with RNA polymerase II and the general transcription factors.</text>
</comment>
<dbReference type="GO" id="GO:0006357">
    <property type="term" value="P:regulation of transcription by RNA polymerase II"/>
    <property type="evidence" value="ECO:0007669"/>
    <property type="project" value="InterPro"/>
</dbReference>
<reference evidence="10 11" key="1">
    <citation type="submission" date="2016-04" db="EMBL/GenBank/DDBJ databases">
        <title>Evolutionary innovation and constraint leading to complex multicellularity in the Ascomycota.</title>
        <authorList>
            <person name="Cisse O."/>
            <person name="Nguyen A."/>
            <person name="Hewitt D.A."/>
            <person name="Jedd G."/>
            <person name="Stajich J.E."/>
        </authorList>
    </citation>
    <scope>NUCLEOTIDE SEQUENCE [LARGE SCALE GENOMIC DNA]</scope>
    <source>
        <strain evidence="10 11">DAH-3</strain>
    </source>
</reference>
<evidence type="ECO:0000256" key="7">
    <source>
        <dbReference type="ARBA" id="ARBA00023242"/>
    </source>
</evidence>
<protein>
    <recommendedName>
        <fullName evidence="3 9">Mediator of RNA polymerase II transcription subunit 5</fullName>
    </recommendedName>
    <alternativeName>
        <fullName evidence="8 9">Mediator complex subunit 5</fullName>
    </alternativeName>
</protein>
<dbReference type="AlphaFoldDB" id="A0A1U7LTD0"/>
<dbReference type="GO" id="GO:0016592">
    <property type="term" value="C:mediator complex"/>
    <property type="evidence" value="ECO:0007669"/>
    <property type="project" value="InterPro"/>
</dbReference>
<proteinExistence type="inferred from homology"/>
<accession>A0A1U7LTD0</accession>
<dbReference type="Pfam" id="PF08689">
    <property type="entry name" value="Med5"/>
    <property type="match status" value="1"/>
</dbReference>
<comment type="subcellular location">
    <subcellularLocation>
        <location evidence="1 9">Nucleus</location>
    </subcellularLocation>
</comment>
<comment type="similarity">
    <text evidence="2 9">Belongs to the Mediator complex subunit 5 family.</text>
</comment>
<dbReference type="InterPro" id="IPR014801">
    <property type="entry name" value="Mediator_Med5_fun"/>
</dbReference>
<dbReference type="PANTHER" id="PTHR35784">
    <property type="entry name" value="MEDIATOR OF RNA POLYMERASE II TRANSCRIPTION SUBUNIT 5"/>
    <property type="match status" value="1"/>
</dbReference>
<keyword evidence="4 9" id="KW-0805">Transcription regulation</keyword>
<evidence type="ECO:0000313" key="10">
    <source>
        <dbReference type="EMBL" id="OLL25904.1"/>
    </source>
</evidence>
<keyword evidence="6 9" id="KW-0804">Transcription</keyword>
<evidence type="ECO:0000256" key="1">
    <source>
        <dbReference type="ARBA" id="ARBA00004123"/>
    </source>
</evidence>
<comment type="caution">
    <text evidence="10">The sequence shown here is derived from an EMBL/GenBank/DDBJ whole genome shotgun (WGS) entry which is preliminary data.</text>
</comment>
<dbReference type="STRING" id="1198029.A0A1U7LTD0"/>
<dbReference type="EMBL" id="LXFE01000287">
    <property type="protein sequence ID" value="OLL25904.1"/>
    <property type="molecule type" value="Genomic_DNA"/>
</dbReference>
<evidence type="ECO:0000256" key="5">
    <source>
        <dbReference type="ARBA" id="ARBA00023159"/>
    </source>
</evidence>
<keyword evidence="5 9" id="KW-0010">Activator</keyword>
<dbReference type="OrthoDB" id="5322661at2759"/>
<evidence type="ECO:0000256" key="3">
    <source>
        <dbReference type="ARBA" id="ARBA00020628"/>
    </source>
</evidence>
<evidence type="ECO:0000256" key="9">
    <source>
        <dbReference type="RuleBase" id="RU364142"/>
    </source>
</evidence>
<sequence>MEGMSILEIVLEKCLARRISPEKWEQLTREAIISYSLEGEFAGILASPPASAESHPLYTKYIIKALETQLTTPLELLQSPPESSRQITHLKILNQFAQIWDPLQTDEPLKLLESLENILEHSVDENLGRLCISIFRNICGSAVHFIAQMKALRNSRNADWTRMERAYNTLGSSLENINIADAQELRTIWIEIFEQESIAMLIPETSENGTRFGRALLVIYFSSLIDHHNLSANDEIFTRLRNIYKVNHEKLLSDLLTSAFDILALSIRRGDTPPTKIFAVRAFLVSKVPSLLSQLLAQGLFCTSQDILNGILMALHHAHMGALSQMPLVDEDLLAEVDVRAELLGSLCTHGLLDPTSAGGFPGIIFEGTFSPRLLMNDLVQDVTDGGLDVFTLILGLEKADGNQDVVSEAIIEIIIKLSNQGNATLLSALCSALIPKLSLVEIIFQYCNPMNLLGPLSDFLDDYKIDEDQECQTLFEEFGGVFLFVLSCLQHYELENSMEQHYCSKGSTFIVSYFREKAVPKSVREFKEEEKILLSKWIVGLFDSEGISDDLLRSSPPQKSILLSPTIFAQAVQAAINGIVSIDTLKEGLEYFLQPFLLPCLVGSVEYICNSLAASRDPKSLAVRLTVLQTLLVPTTDTTSVFVSAVQALLSEKVEYTLRATEATSTDINVEDIISLLQGQRRPKRGPIANGHMLSLREMILRLSEWLNSVLSSHAVDLSTHVTPQLPIFDLRVPSEIYRNFDFRILISTILSELAKCERLGYGEEAICIATGIITDALSSSSSLVVRNWLEKILDNYVSGSDSYPSKKLMFLLCRQFDYQRDFIEMVQMG</sequence>
<organism evidence="10 11">
    <name type="scientific">Neolecta irregularis (strain DAH-3)</name>
    <dbReference type="NCBI Taxonomy" id="1198029"/>
    <lineage>
        <taxon>Eukaryota</taxon>
        <taxon>Fungi</taxon>
        <taxon>Dikarya</taxon>
        <taxon>Ascomycota</taxon>
        <taxon>Taphrinomycotina</taxon>
        <taxon>Neolectales</taxon>
        <taxon>Neolectaceae</taxon>
        <taxon>Neolecta</taxon>
    </lineage>
</organism>